<dbReference type="Proteomes" id="UP000827442">
    <property type="component" value="Segment"/>
</dbReference>
<dbReference type="KEGG" id="vg:75691627"/>
<name>A0AAE7RY90_9CAUD</name>
<protein>
    <submittedName>
        <fullName evidence="1">Uncharacterized protein</fullName>
    </submittedName>
</protein>
<dbReference type="RefSeq" id="YP_010359916.1">
    <property type="nucleotide sequence ID" value="NC_062778.1"/>
</dbReference>
<organism evidence="1 2">
    <name type="scientific">uncultured phage cr17_1</name>
    <dbReference type="NCBI Taxonomy" id="2986404"/>
    <lineage>
        <taxon>Viruses</taxon>
        <taxon>Duplodnaviria</taxon>
        <taxon>Heunggongvirae</taxon>
        <taxon>Uroviricota</taxon>
        <taxon>Caudoviricetes</taxon>
        <taxon>Crassvirales</taxon>
        <taxon>Intestiviridae</taxon>
        <taxon>Crudevirinae</taxon>
        <taxon>Endlipuvirus</taxon>
        <taxon>Endlipuvirus intestinihominis</taxon>
    </lineage>
</organism>
<gene>
    <name evidence="1" type="primary">gp_25607</name>
</gene>
<evidence type="ECO:0000313" key="1">
    <source>
        <dbReference type="EMBL" id="QWM90344.1"/>
    </source>
</evidence>
<evidence type="ECO:0000313" key="2">
    <source>
        <dbReference type="Proteomes" id="UP000827442"/>
    </source>
</evidence>
<sequence>MILELDKVEILLILEEENNGEKKMERGLFPTNTLQLLYPPPNPTIFPIKII</sequence>
<accession>A0AAE7RY90</accession>
<dbReference type="GeneID" id="75691627"/>
<keyword evidence="2" id="KW-1185">Reference proteome</keyword>
<reference evidence="1 2" key="1">
    <citation type="submission" date="2021-04" db="EMBL/GenBank/DDBJ databases">
        <authorList>
            <person name="Shkoporov A.N."/>
            <person name="Stockdale S.R."/>
            <person name="Guerin E."/>
            <person name="Ross R.P."/>
            <person name="Hill C."/>
        </authorList>
    </citation>
    <scope>NUCLEOTIDE SEQUENCE [LARGE SCALE GENOMIC DNA]</scope>
    <source>
        <strain evidence="2">cr17_1</strain>
    </source>
</reference>
<proteinExistence type="predicted"/>
<dbReference type="EMBL" id="MZ130488">
    <property type="protein sequence ID" value="QWM90344.1"/>
    <property type="molecule type" value="Genomic_DNA"/>
</dbReference>